<evidence type="ECO:0000313" key="5">
    <source>
        <dbReference type="EMBL" id="KAF6017415.1"/>
    </source>
</evidence>
<comment type="caution">
    <text evidence="5">The sequence shown here is derived from an EMBL/GenBank/DDBJ whole genome shotgun (WGS) entry which is preliminary data.</text>
</comment>
<dbReference type="EMBL" id="VXIV02003399">
    <property type="protein sequence ID" value="KAF6017415.1"/>
    <property type="molecule type" value="Genomic_DNA"/>
</dbReference>
<dbReference type="CDD" id="cd02440">
    <property type="entry name" value="AdoMet_MTases"/>
    <property type="match status" value="1"/>
</dbReference>
<dbReference type="GO" id="GO:0032259">
    <property type="term" value="P:methylation"/>
    <property type="evidence" value="ECO:0007669"/>
    <property type="project" value="UniProtKB-KW"/>
</dbReference>
<gene>
    <name evidence="5" type="ORF">EB796_024276</name>
</gene>
<dbReference type="GO" id="GO:0008171">
    <property type="term" value="F:O-methyltransferase activity"/>
    <property type="evidence" value="ECO:0007669"/>
    <property type="project" value="InterPro"/>
</dbReference>
<keyword evidence="3" id="KW-0949">S-adenosyl-L-methionine</keyword>
<dbReference type="InterPro" id="IPR029063">
    <property type="entry name" value="SAM-dependent_MTases_sf"/>
</dbReference>
<dbReference type="SUPFAM" id="SSF53335">
    <property type="entry name" value="S-adenosyl-L-methionine-dependent methyltransferases"/>
    <property type="match status" value="1"/>
</dbReference>
<evidence type="ECO:0000313" key="6">
    <source>
        <dbReference type="Proteomes" id="UP000593567"/>
    </source>
</evidence>
<keyword evidence="1" id="KW-0489">Methyltransferase</keyword>
<evidence type="ECO:0000256" key="4">
    <source>
        <dbReference type="ARBA" id="ARBA00023453"/>
    </source>
</evidence>
<dbReference type="PANTHER" id="PTHR10509:SF14">
    <property type="entry name" value="CAFFEOYL-COA O-METHYLTRANSFERASE 3-RELATED"/>
    <property type="match status" value="1"/>
</dbReference>
<dbReference type="AlphaFoldDB" id="A0A7J7IUC9"/>
<protein>
    <submittedName>
        <fullName evidence="5">COMTD1</fullName>
    </submittedName>
</protein>
<dbReference type="InterPro" id="IPR050362">
    <property type="entry name" value="Cation-dep_OMT"/>
</dbReference>
<dbReference type="GO" id="GO:0008757">
    <property type="term" value="F:S-adenosylmethionine-dependent methyltransferase activity"/>
    <property type="evidence" value="ECO:0007669"/>
    <property type="project" value="TreeGrafter"/>
</dbReference>
<sequence>MIYIEEHISEPHPSMRKLQELTRAHERSTMLSFYDGTVLLSNMIKFAGAKKCIDVGVFTGYSSLAWALSVPEDGIVVACDISTEYTDIGKPFWKEAGVDHKIDLRIAPAVDTLQSGTYDFIFIDADKESYDTYYEQGLQLLRQGGIIAIDNCFWNGLCMKDSDTSASTEALRQLNAKIKKDSRVTAVMVNVADGTFICLKK</sequence>
<dbReference type="OrthoDB" id="10251242at2759"/>
<accession>A0A7J7IUC9</accession>
<dbReference type="Proteomes" id="UP000593567">
    <property type="component" value="Unassembled WGS sequence"/>
</dbReference>
<dbReference type="InterPro" id="IPR002935">
    <property type="entry name" value="SAM_O-MeTrfase"/>
</dbReference>
<organism evidence="5 6">
    <name type="scientific">Bugula neritina</name>
    <name type="common">Brown bryozoan</name>
    <name type="synonym">Sertularia neritina</name>
    <dbReference type="NCBI Taxonomy" id="10212"/>
    <lineage>
        <taxon>Eukaryota</taxon>
        <taxon>Metazoa</taxon>
        <taxon>Spiralia</taxon>
        <taxon>Lophotrochozoa</taxon>
        <taxon>Bryozoa</taxon>
        <taxon>Gymnolaemata</taxon>
        <taxon>Cheilostomatida</taxon>
        <taxon>Flustrina</taxon>
        <taxon>Buguloidea</taxon>
        <taxon>Bugulidae</taxon>
        <taxon>Bugula</taxon>
    </lineage>
</organism>
<evidence type="ECO:0000256" key="1">
    <source>
        <dbReference type="ARBA" id="ARBA00022603"/>
    </source>
</evidence>
<evidence type="ECO:0000256" key="3">
    <source>
        <dbReference type="ARBA" id="ARBA00022691"/>
    </source>
</evidence>
<reference evidence="5" key="1">
    <citation type="submission" date="2020-06" db="EMBL/GenBank/DDBJ databases">
        <title>Draft genome of Bugula neritina, a colonial animal packing powerful symbionts and potential medicines.</title>
        <authorList>
            <person name="Rayko M."/>
        </authorList>
    </citation>
    <scope>NUCLEOTIDE SEQUENCE [LARGE SCALE GENOMIC DNA]</scope>
    <source>
        <strain evidence="5">Kwan_BN1</strain>
    </source>
</reference>
<dbReference type="PANTHER" id="PTHR10509">
    <property type="entry name" value="O-METHYLTRANSFERASE-RELATED"/>
    <property type="match status" value="1"/>
</dbReference>
<dbReference type="Pfam" id="PF01596">
    <property type="entry name" value="Methyltransf_3"/>
    <property type="match status" value="1"/>
</dbReference>
<dbReference type="Gene3D" id="3.40.50.150">
    <property type="entry name" value="Vaccinia Virus protein VP39"/>
    <property type="match status" value="1"/>
</dbReference>
<name>A0A7J7IUC9_BUGNE</name>
<comment type="similarity">
    <text evidence="4">Belongs to the class I-like SAM-binding methyltransferase superfamily. Cation-dependent O-methyltransferase family.</text>
</comment>
<proteinExistence type="inferred from homology"/>
<evidence type="ECO:0000256" key="2">
    <source>
        <dbReference type="ARBA" id="ARBA00022679"/>
    </source>
</evidence>
<keyword evidence="2" id="KW-0808">Transferase</keyword>
<dbReference type="PROSITE" id="PS51682">
    <property type="entry name" value="SAM_OMT_I"/>
    <property type="match status" value="1"/>
</dbReference>
<keyword evidence="6" id="KW-1185">Reference proteome</keyword>